<evidence type="ECO:0000259" key="1">
    <source>
        <dbReference type="PROSITE" id="PS50011"/>
    </source>
</evidence>
<dbReference type="Proteomes" id="UP001172102">
    <property type="component" value="Unassembled WGS sequence"/>
</dbReference>
<keyword evidence="3" id="KW-1185">Reference proteome</keyword>
<accession>A0AA40B1D8</accession>
<dbReference type="InterPro" id="IPR011009">
    <property type="entry name" value="Kinase-like_dom_sf"/>
</dbReference>
<evidence type="ECO:0000313" key="3">
    <source>
        <dbReference type="Proteomes" id="UP001172102"/>
    </source>
</evidence>
<comment type="caution">
    <text evidence="2">The sequence shown here is derived from an EMBL/GenBank/DDBJ whole genome shotgun (WGS) entry which is preliminary data.</text>
</comment>
<dbReference type="GO" id="GO:0004672">
    <property type="term" value="F:protein kinase activity"/>
    <property type="evidence" value="ECO:0007669"/>
    <property type="project" value="InterPro"/>
</dbReference>
<organism evidence="2 3">
    <name type="scientific">Lasiosphaeris hirsuta</name>
    <dbReference type="NCBI Taxonomy" id="260670"/>
    <lineage>
        <taxon>Eukaryota</taxon>
        <taxon>Fungi</taxon>
        <taxon>Dikarya</taxon>
        <taxon>Ascomycota</taxon>
        <taxon>Pezizomycotina</taxon>
        <taxon>Sordariomycetes</taxon>
        <taxon>Sordariomycetidae</taxon>
        <taxon>Sordariales</taxon>
        <taxon>Lasiosphaeriaceae</taxon>
        <taxon>Lasiosphaeris</taxon>
    </lineage>
</organism>
<evidence type="ECO:0000313" key="2">
    <source>
        <dbReference type="EMBL" id="KAK0725891.1"/>
    </source>
</evidence>
<dbReference type="AlphaFoldDB" id="A0AA40B1D8"/>
<feature type="domain" description="Protein kinase" evidence="1">
    <location>
        <begin position="1"/>
        <end position="113"/>
    </location>
</feature>
<feature type="non-terminal residue" evidence="2">
    <location>
        <position position="1"/>
    </location>
</feature>
<protein>
    <recommendedName>
        <fullName evidence="1">Protein kinase domain-containing protein</fullName>
    </recommendedName>
</protein>
<dbReference type="InterPro" id="IPR000719">
    <property type="entry name" value="Prot_kinase_dom"/>
</dbReference>
<dbReference type="EMBL" id="JAUKUA010000002">
    <property type="protein sequence ID" value="KAK0725891.1"/>
    <property type="molecule type" value="Genomic_DNA"/>
</dbReference>
<dbReference type="PROSITE" id="PS50011">
    <property type="entry name" value="PROTEIN_KINASE_DOM"/>
    <property type="match status" value="1"/>
</dbReference>
<name>A0AA40B1D8_9PEZI</name>
<gene>
    <name evidence="2" type="ORF">B0H67DRAFT_481309</name>
</gene>
<sequence length="113" mass="12788">IFDWPPNLGMLPLVTTCRITKDQRMEWSKQISETLAVLHKIGVVWGDAKPWNVLINTRSLEPHLIDFGGGFTPGYIYPALKETIEGDNQGLSKIQGLLEDSGFDYRHLTHSHD</sequence>
<dbReference type="SUPFAM" id="SSF56112">
    <property type="entry name" value="Protein kinase-like (PK-like)"/>
    <property type="match status" value="1"/>
</dbReference>
<reference evidence="2" key="1">
    <citation type="submission" date="2023-06" db="EMBL/GenBank/DDBJ databases">
        <title>Genome-scale phylogeny and comparative genomics of the fungal order Sordariales.</title>
        <authorList>
            <consortium name="Lawrence Berkeley National Laboratory"/>
            <person name="Hensen N."/>
            <person name="Bonometti L."/>
            <person name="Westerberg I."/>
            <person name="Brannstrom I.O."/>
            <person name="Guillou S."/>
            <person name="Cros-Aarteil S."/>
            <person name="Calhoun S."/>
            <person name="Haridas S."/>
            <person name="Kuo A."/>
            <person name="Mondo S."/>
            <person name="Pangilinan J."/>
            <person name="Riley R."/>
            <person name="Labutti K."/>
            <person name="Andreopoulos B."/>
            <person name="Lipzen A."/>
            <person name="Chen C."/>
            <person name="Yanf M."/>
            <person name="Daum C."/>
            <person name="Ng V."/>
            <person name="Clum A."/>
            <person name="Steindorff A."/>
            <person name="Ohm R."/>
            <person name="Martin F."/>
            <person name="Silar P."/>
            <person name="Natvig D."/>
            <person name="Lalanne C."/>
            <person name="Gautier V."/>
            <person name="Ament-Velasquez S.L."/>
            <person name="Kruys A."/>
            <person name="Hutchinson M.I."/>
            <person name="Powell A.J."/>
            <person name="Barry K."/>
            <person name="Miller A.N."/>
            <person name="Grigoriev I.V."/>
            <person name="Debuchy R."/>
            <person name="Gladieux P."/>
            <person name="Thoren M.H."/>
            <person name="Johannesson H."/>
        </authorList>
    </citation>
    <scope>NUCLEOTIDE SEQUENCE</scope>
    <source>
        <strain evidence="2">SMH4607-1</strain>
    </source>
</reference>
<dbReference type="GO" id="GO:0005524">
    <property type="term" value="F:ATP binding"/>
    <property type="evidence" value="ECO:0007669"/>
    <property type="project" value="InterPro"/>
</dbReference>
<proteinExistence type="predicted"/>
<dbReference type="Gene3D" id="1.10.510.10">
    <property type="entry name" value="Transferase(Phosphotransferase) domain 1"/>
    <property type="match status" value="1"/>
</dbReference>